<organism evidence="1">
    <name type="scientific">marine sediment metagenome</name>
    <dbReference type="NCBI Taxonomy" id="412755"/>
    <lineage>
        <taxon>unclassified sequences</taxon>
        <taxon>metagenomes</taxon>
        <taxon>ecological metagenomes</taxon>
    </lineage>
</organism>
<protein>
    <submittedName>
        <fullName evidence="1">Uncharacterized protein</fullName>
    </submittedName>
</protein>
<dbReference type="AlphaFoldDB" id="A0A0F9B2X9"/>
<accession>A0A0F9B2X9</accession>
<sequence>MDERAQNQMTMLMKRVSNIFGMVSLMIDGEPDESADKLFTAFLLTQLAQERGLLGDNCNRAVTEALHAVGLEEETAPIYLQEKGA</sequence>
<dbReference type="EMBL" id="LAZR01039730">
    <property type="protein sequence ID" value="KKL16269.1"/>
    <property type="molecule type" value="Genomic_DNA"/>
</dbReference>
<name>A0A0F9B2X9_9ZZZZ</name>
<proteinExistence type="predicted"/>
<gene>
    <name evidence="1" type="ORF">LCGC14_2497310</name>
</gene>
<evidence type="ECO:0000313" key="1">
    <source>
        <dbReference type="EMBL" id="KKL16269.1"/>
    </source>
</evidence>
<reference evidence="1" key="1">
    <citation type="journal article" date="2015" name="Nature">
        <title>Complex archaea that bridge the gap between prokaryotes and eukaryotes.</title>
        <authorList>
            <person name="Spang A."/>
            <person name="Saw J.H."/>
            <person name="Jorgensen S.L."/>
            <person name="Zaremba-Niedzwiedzka K."/>
            <person name="Martijn J."/>
            <person name="Lind A.E."/>
            <person name="van Eijk R."/>
            <person name="Schleper C."/>
            <person name="Guy L."/>
            <person name="Ettema T.J."/>
        </authorList>
    </citation>
    <scope>NUCLEOTIDE SEQUENCE</scope>
</reference>
<comment type="caution">
    <text evidence="1">The sequence shown here is derived from an EMBL/GenBank/DDBJ whole genome shotgun (WGS) entry which is preliminary data.</text>
</comment>